<dbReference type="EMBL" id="LSRL02001313">
    <property type="protein sequence ID" value="TDG39151.1"/>
    <property type="molecule type" value="Genomic_DNA"/>
</dbReference>
<dbReference type="AlphaFoldDB" id="A0A484AU67"/>
<gene>
    <name evidence="1" type="ORF">AWZ03_014429</name>
</gene>
<keyword evidence="2" id="KW-1185">Reference proteome</keyword>
<name>A0A484AU67_DRONA</name>
<evidence type="ECO:0000313" key="2">
    <source>
        <dbReference type="Proteomes" id="UP000295192"/>
    </source>
</evidence>
<evidence type="ECO:0000313" key="1">
    <source>
        <dbReference type="EMBL" id="TDG39151.1"/>
    </source>
</evidence>
<sequence length="80" mass="8815">MQHSGRAHKTPRARYESLWQEFSLGAALHCIQLVFAAAAATATATTTTETAQARQIVYALRSWLLASSVTSSSLHRGWRQ</sequence>
<protein>
    <submittedName>
        <fullName evidence="1">Uncharacterized protein</fullName>
    </submittedName>
</protein>
<proteinExistence type="predicted"/>
<organism evidence="1 2">
    <name type="scientific">Drosophila navojoa</name>
    <name type="common">Fruit fly</name>
    <dbReference type="NCBI Taxonomy" id="7232"/>
    <lineage>
        <taxon>Eukaryota</taxon>
        <taxon>Metazoa</taxon>
        <taxon>Ecdysozoa</taxon>
        <taxon>Arthropoda</taxon>
        <taxon>Hexapoda</taxon>
        <taxon>Insecta</taxon>
        <taxon>Pterygota</taxon>
        <taxon>Neoptera</taxon>
        <taxon>Endopterygota</taxon>
        <taxon>Diptera</taxon>
        <taxon>Brachycera</taxon>
        <taxon>Muscomorpha</taxon>
        <taxon>Ephydroidea</taxon>
        <taxon>Drosophilidae</taxon>
        <taxon>Drosophila</taxon>
    </lineage>
</organism>
<reference evidence="1 2" key="1">
    <citation type="journal article" date="2019" name="J. Hered.">
        <title>An Improved Genome Assembly for Drosophila navojoa, the Basal Species in the mojavensis Cluster.</title>
        <authorList>
            <person name="Vanderlinde T."/>
            <person name="Dupim E.G."/>
            <person name="Nazario-Yepiz N.O."/>
            <person name="Carvalho A.B."/>
        </authorList>
    </citation>
    <scope>NUCLEOTIDE SEQUENCE [LARGE SCALE GENOMIC DNA]</scope>
    <source>
        <strain evidence="1">Navoj_Jal97</strain>
        <tissue evidence="1">Whole organism</tissue>
    </source>
</reference>
<comment type="caution">
    <text evidence="1">The sequence shown here is derived from an EMBL/GenBank/DDBJ whole genome shotgun (WGS) entry which is preliminary data.</text>
</comment>
<accession>A0A484AU67</accession>
<dbReference type="Proteomes" id="UP000295192">
    <property type="component" value="Unassembled WGS sequence"/>
</dbReference>